<evidence type="ECO:0000256" key="4">
    <source>
        <dbReference type="ARBA" id="ARBA00022741"/>
    </source>
</evidence>
<evidence type="ECO:0000256" key="11">
    <source>
        <dbReference type="RuleBase" id="RU004227"/>
    </source>
</evidence>
<dbReference type="HAMAP" id="MF_00377">
    <property type="entry name" value="DnaA_bact"/>
    <property type="match status" value="1"/>
</dbReference>
<dbReference type="Pfam" id="PF00308">
    <property type="entry name" value="Bac_DnaA"/>
    <property type="match status" value="1"/>
</dbReference>
<comment type="domain">
    <text evidence="8">Domain I is involved in oligomerization and binding regulators, domain II is flexibile and of varying length in different bacteria, domain III forms the AAA+ region, while domain IV binds dsDNA.</text>
</comment>
<feature type="domain" description="AAA+ ATPase" evidence="13">
    <location>
        <begin position="164"/>
        <end position="293"/>
    </location>
</feature>
<evidence type="ECO:0000256" key="10">
    <source>
        <dbReference type="RuleBase" id="RU000577"/>
    </source>
</evidence>
<feature type="region of interest" description="Disordered" evidence="12">
    <location>
        <begin position="93"/>
        <end position="131"/>
    </location>
</feature>
<feature type="domain" description="Chromosomal replication initiator DnaA C-terminal" evidence="14">
    <location>
        <begin position="375"/>
        <end position="444"/>
    </location>
</feature>
<dbReference type="SMART" id="SM00382">
    <property type="entry name" value="AAA"/>
    <property type="match status" value="1"/>
</dbReference>
<dbReference type="InterPro" id="IPR003593">
    <property type="entry name" value="AAA+_ATPase"/>
</dbReference>
<sequence length="468" mass="52518">MADIWSEALDGLEPRLDRQTFDMWLRPIRLARVEGNLLQLRAPNRFLKEWFETHYLDLALDELELRHERKFEVAIEVVEEAGEATRGQLEVVVDHPATRSSEISHGRDSGAAGEQPSAYRVSPRRGAPPRGLHPRYRFDSFIKGASNELAASAAMAAADEPGTRFNPLFIYGGVGLGKTHLLHGVGHELHRKDPNLRIVYLSAEQFMNEFVTAVRNNEFDEFRARYRRDCDCLLIDDIQFIAGRDRTMDEFFHVFNALYEAGKQIVVTADRVPADMAGMEERLTSRLNWGLVADVQLPDLETRIAIVQTKAARDDMELSPEVALSIAELVRSNVRELEGALLRVTAFAQLRGVEIDPAFVRSVLGKTTTDKLPVTIEAVQKAVAAYFSVKISDLKGKRRHRGISRPRMIAMYLCRQLTGSSFPEIGMRFGGKDHSTVINACKRIEALAKEDEDLHAAVESLRGQLSAA</sequence>
<dbReference type="SUPFAM" id="SSF48295">
    <property type="entry name" value="TrpR-like"/>
    <property type="match status" value="1"/>
</dbReference>
<dbReference type="Pfam" id="PF11638">
    <property type="entry name" value="DnaA_N"/>
    <property type="match status" value="1"/>
</dbReference>
<dbReference type="Pfam" id="PF08299">
    <property type="entry name" value="Bac_DnaA_C"/>
    <property type="match status" value="1"/>
</dbReference>
<dbReference type="InterPro" id="IPR010921">
    <property type="entry name" value="Trp_repressor/repl_initiator"/>
</dbReference>
<evidence type="ECO:0000256" key="9">
    <source>
        <dbReference type="NCBIfam" id="TIGR00362"/>
    </source>
</evidence>
<reference evidence="15 16" key="1">
    <citation type="submission" date="2018-03" db="EMBL/GenBank/DDBJ databases">
        <title>Draft Genome Sequences of the Obligatory Marine Myxobacteria Enhygromyxa salina SWB005.</title>
        <authorList>
            <person name="Poehlein A."/>
            <person name="Moghaddam J.A."/>
            <person name="Harms H."/>
            <person name="Alanjari M."/>
            <person name="Koenig G.M."/>
            <person name="Daniel R."/>
            <person name="Schaeberle T.F."/>
        </authorList>
    </citation>
    <scope>NUCLEOTIDE SEQUENCE [LARGE SCALE GENOMIC DNA]</scope>
    <source>
        <strain evidence="15 16">SWB005</strain>
    </source>
</reference>
<name>A0A2S9XRE2_9BACT</name>
<dbReference type="InterPro" id="IPR013159">
    <property type="entry name" value="DnaA_C"/>
</dbReference>
<dbReference type="PANTHER" id="PTHR30050">
    <property type="entry name" value="CHROMOSOMAL REPLICATION INITIATOR PROTEIN DNAA"/>
    <property type="match status" value="1"/>
</dbReference>
<dbReference type="InterPro" id="IPR027417">
    <property type="entry name" value="P-loop_NTPase"/>
</dbReference>
<dbReference type="InterPro" id="IPR018312">
    <property type="entry name" value="Chromosome_initiator_DnaA_CS"/>
</dbReference>
<evidence type="ECO:0000256" key="8">
    <source>
        <dbReference type="HAMAP-Rule" id="MF_00377"/>
    </source>
</evidence>
<gene>
    <name evidence="8 15" type="primary">dnaA</name>
    <name evidence="15" type="ORF">ENSA5_38980</name>
</gene>
<dbReference type="PROSITE" id="PS01008">
    <property type="entry name" value="DNAA"/>
    <property type="match status" value="1"/>
</dbReference>
<dbReference type="GO" id="GO:0005737">
    <property type="term" value="C:cytoplasm"/>
    <property type="evidence" value="ECO:0007669"/>
    <property type="project" value="UniProtKB-SubCell"/>
</dbReference>
<dbReference type="GO" id="GO:0003688">
    <property type="term" value="F:DNA replication origin binding"/>
    <property type="evidence" value="ECO:0007669"/>
    <property type="project" value="UniProtKB-UniRule"/>
</dbReference>
<accession>A0A2S9XRE2</accession>
<feature type="binding site" evidence="8">
    <location>
        <position position="178"/>
    </location>
    <ligand>
        <name>ATP</name>
        <dbReference type="ChEBI" id="CHEBI:30616"/>
    </ligand>
</feature>
<evidence type="ECO:0000256" key="2">
    <source>
        <dbReference type="ARBA" id="ARBA00022490"/>
    </source>
</evidence>
<keyword evidence="3 8" id="KW-0235">DNA replication</keyword>
<feature type="region of interest" description="Domain I, interacts with DnaA modulators" evidence="8">
    <location>
        <begin position="1"/>
        <end position="102"/>
    </location>
</feature>
<feature type="region of interest" description="Domain IV, binds dsDNA" evidence="8">
    <location>
        <begin position="349"/>
        <end position="468"/>
    </location>
</feature>
<dbReference type="InterPro" id="IPR001957">
    <property type="entry name" value="Chromosome_initiator_DnaA"/>
</dbReference>
<feature type="binding site" evidence="8">
    <location>
        <position position="175"/>
    </location>
    <ligand>
        <name>ATP</name>
        <dbReference type="ChEBI" id="CHEBI:30616"/>
    </ligand>
</feature>
<dbReference type="GO" id="GO:0008289">
    <property type="term" value="F:lipid binding"/>
    <property type="evidence" value="ECO:0007669"/>
    <property type="project" value="UniProtKB-KW"/>
</dbReference>
<comment type="similarity">
    <text evidence="1 8 11">Belongs to the DnaA family.</text>
</comment>
<dbReference type="InterPro" id="IPR013317">
    <property type="entry name" value="DnaA_dom"/>
</dbReference>
<dbReference type="CDD" id="cd00009">
    <property type="entry name" value="AAA"/>
    <property type="match status" value="1"/>
</dbReference>
<dbReference type="InterPro" id="IPR038454">
    <property type="entry name" value="DnaA_N_sf"/>
</dbReference>
<dbReference type="OrthoDB" id="9807019at2"/>
<dbReference type="InterPro" id="IPR020591">
    <property type="entry name" value="Chromosome_initiator_DnaA-like"/>
</dbReference>
<evidence type="ECO:0000313" key="15">
    <source>
        <dbReference type="EMBL" id="PRP95433.1"/>
    </source>
</evidence>
<keyword evidence="2 8" id="KW-0963">Cytoplasm</keyword>
<evidence type="ECO:0000256" key="12">
    <source>
        <dbReference type="SAM" id="MobiDB-lite"/>
    </source>
</evidence>
<evidence type="ECO:0000256" key="5">
    <source>
        <dbReference type="ARBA" id="ARBA00022840"/>
    </source>
</evidence>
<keyword evidence="5 8" id="KW-0067">ATP-binding</keyword>
<feature type="binding site" evidence="8">
    <location>
        <position position="179"/>
    </location>
    <ligand>
        <name>ATP</name>
        <dbReference type="ChEBI" id="CHEBI:30616"/>
    </ligand>
</feature>
<dbReference type="SUPFAM" id="SSF52540">
    <property type="entry name" value="P-loop containing nucleoside triphosphate hydrolases"/>
    <property type="match status" value="1"/>
</dbReference>
<evidence type="ECO:0000259" key="13">
    <source>
        <dbReference type="SMART" id="SM00382"/>
    </source>
</evidence>
<dbReference type="Proteomes" id="UP000237968">
    <property type="component" value="Unassembled WGS sequence"/>
</dbReference>
<evidence type="ECO:0000256" key="7">
    <source>
        <dbReference type="ARBA" id="ARBA00023125"/>
    </source>
</evidence>
<evidence type="ECO:0000313" key="16">
    <source>
        <dbReference type="Proteomes" id="UP000237968"/>
    </source>
</evidence>
<feature type="compositionally biased region" description="Basic and acidic residues" evidence="12">
    <location>
        <begin position="93"/>
        <end position="108"/>
    </location>
</feature>
<evidence type="ECO:0000256" key="3">
    <source>
        <dbReference type="ARBA" id="ARBA00022705"/>
    </source>
</evidence>
<keyword evidence="6 8" id="KW-0446">Lipid-binding</keyword>
<comment type="caution">
    <text evidence="15">The sequence shown here is derived from an EMBL/GenBank/DDBJ whole genome shotgun (WGS) entry which is preliminary data.</text>
</comment>
<dbReference type="NCBIfam" id="TIGR00362">
    <property type="entry name" value="DnaA"/>
    <property type="match status" value="1"/>
</dbReference>
<dbReference type="RefSeq" id="WP_106393211.1">
    <property type="nucleotide sequence ID" value="NZ_PVNK01000170.1"/>
</dbReference>
<dbReference type="Gene3D" id="1.10.8.60">
    <property type="match status" value="1"/>
</dbReference>
<evidence type="ECO:0000259" key="14">
    <source>
        <dbReference type="SMART" id="SM00760"/>
    </source>
</evidence>
<comment type="caution">
    <text evidence="8">Lacks conserved residue(s) required for the propagation of feature annotation.</text>
</comment>
<dbReference type="GO" id="GO:0006275">
    <property type="term" value="P:regulation of DNA replication"/>
    <property type="evidence" value="ECO:0007669"/>
    <property type="project" value="UniProtKB-UniRule"/>
</dbReference>
<protein>
    <recommendedName>
        <fullName evidence="8 9">Chromosomal replication initiator protein DnaA</fullName>
    </recommendedName>
</protein>
<dbReference type="CDD" id="cd06571">
    <property type="entry name" value="Bac_DnaA_C"/>
    <property type="match status" value="1"/>
</dbReference>
<comment type="subcellular location">
    <subcellularLocation>
        <location evidence="8">Cytoplasm</location>
    </subcellularLocation>
</comment>
<dbReference type="Gene3D" id="3.30.300.180">
    <property type="match status" value="1"/>
</dbReference>
<evidence type="ECO:0000256" key="6">
    <source>
        <dbReference type="ARBA" id="ARBA00023121"/>
    </source>
</evidence>
<dbReference type="InterPro" id="IPR024633">
    <property type="entry name" value="DnaA_N_dom"/>
</dbReference>
<dbReference type="Gene3D" id="1.10.1750.10">
    <property type="match status" value="1"/>
</dbReference>
<organism evidence="15 16">
    <name type="scientific">Enhygromyxa salina</name>
    <dbReference type="NCBI Taxonomy" id="215803"/>
    <lineage>
        <taxon>Bacteria</taxon>
        <taxon>Pseudomonadati</taxon>
        <taxon>Myxococcota</taxon>
        <taxon>Polyangia</taxon>
        <taxon>Nannocystales</taxon>
        <taxon>Nannocystaceae</taxon>
        <taxon>Enhygromyxa</taxon>
    </lineage>
</organism>
<dbReference type="EMBL" id="PVNK01000170">
    <property type="protein sequence ID" value="PRP95433.1"/>
    <property type="molecule type" value="Genomic_DNA"/>
</dbReference>
<keyword evidence="7 8" id="KW-0238">DNA-binding</keyword>
<comment type="function">
    <text evidence="8 10">Plays an essential role in the initiation and regulation of chromosomal replication. ATP-DnaA binds to the origin of replication (oriC) to initiate formation of the DNA replication initiation complex once per cell cycle. Binds the DnaA box (a 9 base pair repeat at the origin) and separates the double-stranded (ds)DNA. Forms a right-handed helical filament on oriC DNA; dsDNA binds to the exterior of the filament while single-stranded (ss)DNA is stabiized in the filament's interior. The ATP-DnaA-oriC complex binds and stabilizes one strand of the AT-rich DNA unwinding element (DUE), permitting loading of DNA polymerase. After initiation quickly degrades to an ADP-DnaA complex that is not apt for DNA replication. Binds acidic phospholipids.</text>
</comment>
<dbReference type="AlphaFoldDB" id="A0A2S9XRE2"/>
<dbReference type="SMART" id="SM00760">
    <property type="entry name" value="Bac_DnaA_C"/>
    <property type="match status" value="1"/>
</dbReference>
<keyword evidence="16" id="KW-1185">Reference proteome</keyword>
<dbReference type="GO" id="GO:0006270">
    <property type="term" value="P:DNA replication initiation"/>
    <property type="evidence" value="ECO:0007669"/>
    <property type="project" value="UniProtKB-UniRule"/>
</dbReference>
<dbReference type="GO" id="GO:0005886">
    <property type="term" value="C:plasma membrane"/>
    <property type="evidence" value="ECO:0007669"/>
    <property type="project" value="TreeGrafter"/>
</dbReference>
<dbReference type="PANTHER" id="PTHR30050:SF2">
    <property type="entry name" value="CHROMOSOMAL REPLICATION INITIATOR PROTEIN DNAA"/>
    <property type="match status" value="1"/>
</dbReference>
<feature type="binding site" evidence="8">
    <location>
        <position position="177"/>
    </location>
    <ligand>
        <name>ATP</name>
        <dbReference type="ChEBI" id="CHEBI:30616"/>
    </ligand>
</feature>
<proteinExistence type="inferred from homology"/>
<evidence type="ECO:0000256" key="1">
    <source>
        <dbReference type="ARBA" id="ARBA00006583"/>
    </source>
</evidence>
<dbReference type="PRINTS" id="PR00051">
    <property type="entry name" value="DNAA"/>
</dbReference>
<dbReference type="GO" id="GO:0005524">
    <property type="term" value="F:ATP binding"/>
    <property type="evidence" value="ECO:0007669"/>
    <property type="project" value="UniProtKB-UniRule"/>
</dbReference>
<dbReference type="FunFam" id="3.40.50.300:FF:000668">
    <property type="entry name" value="Chromosomal replication initiator protein DnaA"/>
    <property type="match status" value="1"/>
</dbReference>
<dbReference type="Gene3D" id="3.40.50.300">
    <property type="entry name" value="P-loop containing nucleotide triphosphate hydrolases"/>
    <property type="match status" value="1"/>
</dbReference>
<comment type="subunit">
    <text evidence="8">Oligomerizes as a right-handed, spiral filament on DNA at oriC.</text>
</comment>
<keyword evidence="4 8" id="KW-0547">Nucleotide-binding</keyword>